<dbReference type="SUPFAM" id="SSF52047">
    <property type="entry name" value="RNI-like"/>
    <property type="match status" value="1"/>
</dbReference>
<protein>
    <recommendedName>
        <fullName evidence="3">F-box domain-containing protein</fullName>
    </recommendedName>
</protein>
<name>B3MNL3_DROAN</name>
<dbReference type="PhylomeDB" id="B3MNL3"/>
<dbReference type="GeneID" id="6502434"/>
<gene>
    <name evidence="1" type="primary">Dana\GF19685</name>
    <name evidence="1" type="synonym">dana_GLEANR_22090</name>
    <name evidence="1" type="ORF">GF19685</name>
</gene>
<dbReference type="FunCoup" id="B3MNL3">
    <property type="interactions" value="3"/>
</dbReference>
<organism evidence="1 2">
    <name type="scientific">Drosophila ananassae</name>
    <name type="common">Fruit fly</name>
    <dbReference type="NCBI Taxonomy" id="7217"/>
    <lineage>
        <taxon>Eukaryota</taxon>
        <taxon>Metazoa</taxon>
        <taxon>Ecdysozoa</taxon>
        <taxon>Arthropoda</taxon>
        <taxon>Hexapoda</taxon>
        <taxon>Insecta</taxon>
        <taxon>Pterygota</taxon>
        <taxon>Neoptera</taxon>
        <taxon>Endopterygota</taxon>
        <taxon>Diptera</taxon>
        <taxon>Brachycera</taxon>
        <taxon>Muscomorpha</taxon>
        <taxon>Ephydroidea</taxon>
        <taxon>Drosophilidae</taxon>
        <taxon>Drosophila</taxon>
        <taxon>Sophophora</taxon>
    </lineage>
</organism>
<dbReference type="InterPro" id="IPR032675">
    <property type="entry name" value="LRR_dom_sf"/>
</dbReference>
<dbReference type="Proteomes" id="UP000007801">
    <property type="component" value="Unassembled WGS sequence"/>
</dbReference>
<dbReference type="KEGG" id="dan:6502434"/>
<dbReference type="OMA" id="HAKWSFD"/>
<dbReference type="STRING" id="7217.B3MNL3"/>
<dbReference type="eggNOG" id="ENOG502TEGS">
    <property type="taxonomic scope" value="Eukaryota"/>
</dbReference>
<accession>B3MNL3</accession>
<dbReference type="AlphaFoldDB" id="B3MNL3"/>
<evidence type="ECO:0008006" key="3">
    <source>
        <dbReference type="Google" id="ProtNLM"/>
    </source>
</evidence>
<dbReference type="OrthoDB" id="549243at2759"/>
<keyword evidence="2" id="KW-1185">Reference proteome</keyword>
<dbReference type="InParanoid" id="B3MNL3"/>
<proteinExistence type="predicted"/>
<dbReference type="EMBL" id="CH902620">
    <property type="protein sequence ID" value="EDV31100.1"/>
    <property type="molecule type" value="Genomic_DNA"/>
</dbReference>
<dbReference type="HOGENOM" id="CLU_1200942_0_0_1"/>
<dbReference type="Gene3D" id="3.80.10.10">
    <property type="entry name" value="Ribonuclease Inhibitor"/>
    <property type="match status" value="1"/>
</dbReference>
<sequence length="244" mass="28275">MHFLHLHDDCLDLIFANLEMDDLLPLYNQIDTRFDEAIGRQLHRFRDLMFSMREPPVFNENLMLLLGRQLRSLHINVGFSTQEKMVLQYLKPLCQGASETRRLRALKLDHTKWSDDILTAVGKVIPSLVFLDLRQCDVRDNQIAQLLESADKLRALALLHLNNQTGDSHWQPQILNRTPSLELIHITVLGPLPFSPEELTQQCPKISFIVRYLIKNEVEAYGPPANLDYFKYGLWTLEGLYSLP</sequence>
<evidence type="ECO:0000313" key="2">
    <source>
        <dbReference type="Proteomes" id="UP000007801"/>
    </source>
</evidence>
<reference evidence="1 2" key="1">
    <citation type="journal article" date="2007" name="Nature">
        <title>Evolution of genes and genomes on the Drosophila phylogeny.</title>
        <authorList>
            <consortium name="Drosophila 12 Genomes Consortium"/>
            <person name="Clark A.G."/>
            <person name="Eisen M.B."/>
            <person name="Smith D.R."/>
            <person name="Bergman C.M."/>
            <person name="Oliver B."/>
            <person name="Markow T.A."/>
            <person name="Kaufman T.C."/>
            <person name="Kellis M."/>
            <person name="Gelbart W."/>
            <person name="Iyer V.N."/>
            <person name="Pollard D.A."/>
            <person name="Sackton T.B."/>
            <person name="Larracuente A.M."/>
            <person name="Singh N.D."/>
            <person name="Abad J.P."/>
            <person name="Abt D.N."/>
            <person name="Adryan B."/>
            <person name="Aguade M."/>
            <person name="Akashi H."/>
            <person name="Anderson W.W."/>
            <person name="Aquadro C.F."/>
            <person name="Ardell D.H."/>
            <person name="Arguello R."/>
            <person name="Artieri C.G."/>
            <person name="Barbash D.A."/>
            <person name="Barker D."/>
            <person name="Barsanti P."/>
            <person name="Batterham P."/>
            <person name="Batzoglou S."/>
            <person name="Begun D."/>
            <person name="Bhutkar A."/>
            <person name="Blanco E."/>
            <person name="Bosak S.A."/>
            <person name="Bradley R.K."/>
            <person name="Brand A.D."/>
            <person name="Brent M.R."/>
            <person name="Brooks A.N."/>
            <person name="Brown R.H."/>
            <person name="Butlin R.K."/>
            <person name="Caggese C."/>
            <person name="Calvi B.R."/>
            <person name="Bernardo de Carvalho A."/>
            <person name="Caspi A."/>
            <person name="Castrezana S."/>
            <person name="Celniker S.E."/>
            <person name="Chang J.L."/>
            <person name="Chapple C."/>
            <person name="Chatterji S."/>
            <person name="Chinwalla A."/>
            <person name="Civetta A."/>
            <person name="Clifton S.W."/>
            <person name="Comeron J.M."/>
            <person name="Costello J.C."/>
            <person name="Coyne J.A."/>
            <person name="Daub J."/>
            <person name="David R.G."/>
            <person name="Delcher A.L."/>
            <person name="Delehaunty K."/>
            <person name="Do C.B."/>
            <person name="Ebling H."/>
            <person name="Edwards K."/>
            <person name="Eickbush T."/>
            <person name="Evans J.D."/>
            <person name="Filipski A."/>
            <person name="Findeiss S."/>
            <person name="Freyhult E."/>
            <person name="Fulton L."/>
            <person name="Fulton R."/>
            <person name="Garcia A.C."/>
            <person name="Gardiner A."/>
            <person name="Garfield D.A."/>
            <person name="Garvin B.E."/>
            <person name="Gibson G."/>
            <person name="Gilbert D."/>
            <person name="Gnerre S."/>
            <person name="Godfrey J."/>
            <person name="Good R."/>
            <person name="Gotea V."/>
            <person name="Gravely B."/>
            <person name="Greenberg A.J."/>
            <person name="Griffiths-Jones S."/>
            <person name="Gross S."/>
            <person name="Guigo R."/>
            <person name="Gustafson E.A."/>
            <person name="Haerty W."/>
            <person name="Hahn M.W."/>
            <person name="Halligan D.L."/>
            <person name="Halpern A.L."/>
            <person name="Halter G.M."/>
            <person name="Han M.V."/>
            <person name="Heger A."/>
            <person name="Hillier L."/>
            <person name="Hinrichs A.S."/>
            <person name="Holmes I."/>
            <person name="Hoskins R.A."/>
            <person name="Hubisz M.J."/>
            <person name="Hultmark D."/>
            <person name="Huntley M.A."/>
            <person name="Jaffe D.B."/>
            <person name="Jagadeeshan S."/>
            <person name="Jeck W.R."/>
            <person name="Johnson J."/>
            <person name="Jones C.D."/>
            <person name="Jordan W.C."/>
            <person name="Karpen G.H."/>
            <person name="Kataoka E."/>
            <person name="Keightley P.D."/>
            <person name="Kheradpour P."/>
            <person name="Kirkness E.F."/>
            <person name="Koerich L.B."/>
            <person name="Kristiansen K."/>
            <person name="Kudrna D."/>
            <person name="Kulathinal R.J."/>
            <person name="Kumar S."/>
            <person name="Kwok R."/>
            <person name="Lander E."/>
            <person name="Langley C.H."/>
            <person name="Lapoint R."/>
            <person name="Lazzaro B.P."/>
            <person name="Lee S.J."/>
            <person name="Levesque L."/>
            <person name="Li R."/>
            <person name="Lin C.F."/>
            <person name="Lin M.F."/>
            <person name="Lindblad-Toh K."/>
            <person name="Llopart A."/>
            <person name="Long M."/>
            <person name="Low L."/>
            <person name="Lozovsky E."/>
            <person name="Lu J."/>
            <person name="Luo M."/>
            <person name="Machado C.A."/>
            <person name="Makalowski W."/>
            <person name="Marzo M."/>
            <person name="Matsuda M."/>
            <person name="Matzkin L."/>
            <person name="McAllister B."/>
            <person name="McBride C.S."/>
            <person name="McKernan B."/>
            <person name="McKernan K."/>
            <person name="Mendez-Lago M."/>
            <person name="Minx P."/>
            <person name="Mollenhauer M.U."/>
            <person name="Montooth K."/>
            <person name="Mount S.M."/>
            <person name="Mu X."/>
            <person name="Myers E."/>
            <person name="Negre B."/>
            <person name="Newfeld S."/>
            <person name="Nielsen R."/>
            <person name="Noor M.A."/>
            <person name="O'Grady P."/>
            <person name="Pachter L."/>
            <person name="Papaceit M."/>
            <person name="Parisi M.J."/>
            <person name="Parisi M."/>
            <person name="Parts L."/>
            <person name="Pedersen J.S."/>
            <person name="Pesole G."/>
            <person name="Phillippy A.M."/>
            <person name="Ponting C.P."/>
            <person name="Pop M."/>
            <person name="Porcelli D."/>
            <person name="Powell J.R."/>
            <person name="Prohaska S."/>
            <person name="Pruitt K."/>
            <person name="Puig M."/>
            <person name="Quesneville H."/>
            <person name="Ram K.R."/>
            <person name="Rand D."/>
            <person name="Rasmussen M.D."/>
            <person name="Reed L.K."/>
            <person name="Reenan R."/>
            <person name="Reily A."/>
            <person name="Remington K.A."/>
            <person name="Rieger T.T."/>
            <person name="Ritchie M.G."/>
            <person name="Robin C."/>
            <person name="Rogers Y.H."/>
            <person name="Rohde C."/>
            <person name="Rozas J."/>
            <person name="Rubenfield M.J."/>
            <person name="Ruiz A."/>
            <person name="Russo S."/>
            <person name="Salzberg S.L."/>
            <person name="Sanchez-Gracia A."/>
            <person name="Saranga D.J."/>
            <person name="Sato H."/>
            <person name="Schaeffer S.W."/>
            <person name="Schatz M.C."/>
            <person name="Schlenke T."/>
            <person name="Schwartz R."/>
            <person name="Segarra C."/>
            <person name="Singh R.S."/>
            <person name="Sirot L."/>
            <person name="Sirota M."/>
            <person name="Sisneros N.B."/>
            <person name="Smith C.D."/>
            <person name="Smith T.F."/>
            <person name="Spieth J."/>
            <person name="Stage D.E."/>
            <person name="Stark A."/>
            <person name="Stephan W."/>
            <person name="Strausberg R.L."/>
            <person name="Strempel S."/>
            <person name="Sturgill D."/>
            <person name="Sutton G."/>
            <person name="Sutton G.G."/>
            <person name="Tao W."/>
            <person name="Teichmann S."/>
            <person name="Tobari Y.N."/>
            <person name="Tomimura Y."/>
            <person name="Tsolas J.M."/>
            <person name="Valente V.L."/>
            <person name="Venter E."/>
            <person name="Venter J.C."/>
            <person name="Vicario S."/>
            <person name="Vieira F.G."/>
            <person name="Vilella A.J."/>
            <person name="Villasante A."/>
            <person name="Walenz B."/>
            <person name="Wang J."/>
            <person name="Wasserman M."/>
            <person name="Watts T."/>
            <person name="Wilson D."/>
            <person name="Wilson R.K."/>
            <person name="Wing R.A."/>
            <person name="Wolfner M.F."/>
            <person name="Wong A."/>
            <person name="Wong G.K."/>
            <person name="Wu C.I."/>
            <person name="Wu G."/>
            <person name="Yamamoto D."/>
            <person name="Yang H.P."/>
            <person name="Yang S.P."/>
            <person name="Yorke J.A."/>
            <person name="Yoshida K."/>
            <person name="Zdobnov E."/>
            <person name="Zhang P."/>
            <person name="Zhang Y."/>
            <person name="Zimin A.V."/>
            <person name="Baldwin J."/>
            <person name="Abdouelleil A."/>
            <person name="Abdulkadir J."/>
            <person name="Abebe A."/>
            <person name="Abera B."/>
            <person name="Abreu J."/>
            <person name="Acer S.C."/>
            <person name="Aftuck L."/>
            <person name="Alexander A."/>
            <person name="An P."/>
            <person name="Anderson E."/>
            <person name="Anderson S."/>
            <person name="Arachi H."/>
            <person name="Azer M."/>
            <person name="Bachantsang P."/>
            <person name="Barry A."/>
            <person name="Bayul T."/>
            <person name="Berlin A."/>
            <person name="Bessette D."/>
            <person name="Bloom T."/>
            <person name="Blye J."/>
            <person name="Boguslavskiy L."/>
            <person name="Bonnet C."/>
            <person name="Boukhgalter B."/>
            <person name="Bourzgui I."/>
            <person name="Brown A."/>
            <person name="Cahill P."/>
            <person name="Channer S."/>
            <person name="Cheshatsang Y."/>
            <person name="Chuda L."/>
            <person name="Citroen M."/>
            <person name="Collymore A."/>
            <person name="Cooke P."/>
            <person name="Costello M."/>
            <person name="D'Aco K."/>
            <person name="Daza R."/>
            <person name="De Haan G."/>
            <person name="DeGray S."/>
            <person name="DeMaso C."/>
            <person name="Dhargay N."/>
            <person name="Dooley K."/>
            <person name="Dooley E."/>
            <person name="Doricent M."/>
            <person name="Dorje P."/>
            <person name="Dorjee K."/>
            <person name="Dupes A."/>
            <person name="Elong R."/>
            <person name="Falk J."/>
            <person name="Farina A."/>
            <person name="Faro S."/>
            <person name="Ferguson D."/>
            <person name="Fisher S."/>
            <person name="Foley C.D."/>
            <person name="Franke A."/>
            <person name="Friedrich D."/>
            <person name="Gadbois L."/>
            <person name="Gearin G."/>
            <person name="Gearin C.R."/>
            <person name="Giannoukos G."/>
            <person name="Goode T."/>
            <person name="Graham J."/>
            <person name="Grandbois E."/>
            <person name="Grewal S."/>
            <person name="Gyaltsen K."/>
            <person name="Hafez N."/>
            <person name="Hagos B."/>
            <person name="Hall J."/>
            <person name="Henson C."/>
            <person name="Hollinger A."/>
            <person name="Honan T."/>
            <person name="Huard M.D."/>
            <person name="Hughes L."/>
            <person name="Hurhula B."/>
            <person name="Husby M.E."/>
            <person name="Kamat A."/>
            <person name="Kanga B."/>
            <person name="Kashin S."/>
            <person name="Khazanovich D."/>
            <person name="Kisner P."/>
            <person name="Lance K."/>
            <person name="Lara M."/>
            <person name="Lee W."/>
            <person name="Lennon N."/>
            <person name="Letendre F."/>
            <person name="LeVine R."/>
            <person name="Lipovsky A."/>
            <person name="Liu X."/>
            <person name="Liu J."/>
            <person name="Liu S."/>
            <person name="Lokyitsang T."/>
            <person name="Lokyitsang Y."/>
            <person name="Lubonja R."/>
            <person name="Lui A."/>
            <person name="MacDonald P."/>
            <person name="Magnisalis V."/>
            <person name="Maru K."/>
            <person name="Matthews C."/>
            <person name="McCusker W."/>
            <person name="McDonough S."/>
            <person name="Mehta T."/>
            <person name="Meldrim J."/>
            <person name="Meneus L."/>
            <person name="Mihai O."/>
            <person name="Mihalev A."/>
            <person name="Mihova T."/>
            <person name="Mittelman R."/>
            <person name="Mlenga V."/>
            <person name="Montmayeur A."/>
            <person name="Mulrain L."/>
            <person name="Navidi A."/>
            <person name="Naylor J."/>
            <person name="Negash T."/>
            <person name="Nguyen T."/>
            <person name="Nguyen N."/>
            <person name="Nicol R."/>
            <person name="Norbu C."/>
            <person name="Norbu N."/>
            <person name="Novod N."/>
            <person name="O'Neill B."/>
            <person name="Osman S."/>
            <person name="Markiewicz E."/>
            <person name="Oyono O.L."/>
            <person name="Patti C."/>
            <person name="Phunkhang P."/>
            <person name="Pierre F."/>
            <person name="Priest M."/>
            <person name="Raghuraman S."/>
            <person name="Rege F."/>
            <person name="Reyes R."/>
            <person name="Rise C."/>
            <person name="Rogov P."/>
            <person name="Ross K."/>
            <person name="Ryan E."/>
            <person name="Settipalli S."/>
            <person name="Shea T."/>
            <person name="Sherpa N."/>
            <person name="Shi L."/>
            <person name="Shih D."/>
            <person name="Sparrow T."/>
            <person name="Spaulding J."/>
            <person name="Stalker J."/>
            <person name="Stange-Thomann N."/>
            <person name="Stavropoulos S."/>
            <person name="Stone C."/>
            <person name="Strader C."/>
            <person name="Tesfaye S."/>
            <person name="Thomson T."/>
            <person name="Thoulutsang Y."/>
            <person name="Thoulutsang D."/>
            <person name="Topham K."/>
            <person name="Topping I."/>
            <person name="Tsamla T."/>
            <person name="Vassiliev H."/>
            <person name="Vo A."/>
            <person name="Wangchuk T."/>
            <person name="Wangdi T."/>
            <person name="Weiand M."/>
            <person name="Wilkinson J."/>
            <person name="Wilson A."/>
            <person name="Yadav S."/>
            <person name="Young G."/>
            <person name="Yu Q."/>
            <person name="Zembek L."/>
            <person name="Zhong D."/>
            <person name="Zimmer A."/>
            <person name="Zwirko Z."/>
            <person name="Jaffe D.B."/>
            <person name="Alvarez P."/>
            <person name="Brockman W."/>
            <person name="Butler J."/>
            <person name="Chin C."/>
            <person name="Gnerre S."/>
            <person name="Grabherr M."/>
            <person name="Kleber M."/>
            <person name="Mauceli E."/>
            <person name="MacCallum I."/>
        </authorList>
    </citation>
    <scope>NUCLEOTIDE SEQUENCE [LARGE SCALE GENOMIC DNA]</scope>
    <source>
        <strain evidence="2">Tucson 14024-0371.13</strain>
    </source>
</reference>
<evidence type="ECO:0000313" key="1">
    <source>
        <dbReference type="EMBL" id="EDV31100.1"/>
    </source>
</evidence>